<dbReference type="Proteomes" id="UP000286976">
    <property type="component" value="Unassembled WGS sequence"/>
</dbReference>
<keyword evidence="6" id="KW-1185">Reference proteome</keyword>
<dbReference type="InterPro" id="IPR001482">
    <property type="entry name" value="T2SS/T4SS_dom"/>
</dbReference>
<evidence type="ECO:0000256" key="2">
    <source>
        <dbReference type="ARBA" id="ARBA00022741"/>
    </source>
</evidence>
<keyword evidence="3" id="KW-0067">ATP-binding</keyword>
<dbReference type="PANTHER" id="PTHR30258:SF1">
    <property type="entry name" value="PROTEIN TRANSPORT PROTEIN HOFB HOMOLOG"/>
    <property type="match status" value="1"/>
</dbReference>
<dbReference type="GO" id="GO:0005524">
    <property type="term" value="F:ATP binding"/>
    <property type="evidence" value="ECO:0007669"/>
    <property type="project" value="UniProtKB-KW"/>
</dbReference>
<reference evidence="5 6" key="1">
    <citation type="journal article" date="2011" name="Front. Microbiol.">
        <title>Genomic signatures of strain selection and enhancement in Bacillus atrophaeus var. globigii, a historical biowarfare simulant.</title>
        <authorList>
            <person name="Gibbons H.S."/>
            <person name="Broomall S.M."/>
            <person name="McNew L.A."/>
            <person name="Daligault H."/>
            <person name="Chapman C."/>
            <person name="Bruce D."/>
            <person name="Karavis M."/>
            <person name="Krepps M."/>
            <person name="McGregor P.A."/>
            <person name="Hong C."/>
            <person name="Park K.H."/>
            <person name="Akmal A."/>
            <person name="Feldman A."/>
            <person name="Lin J.S."/>
            <person name="Chang W.E."/>
            <person name="Higgs B.W."/>
            <person name="Demirev P."/>
            <person name="Lindquist J."/>
            <person name="Liem A."/>
            <person name="Fochler E."/>
            <person name="Read T.D."/>
            <person name="Tapia R."/>
            <person name="Johnson S."/>
            <person name="Bishop-Lilly K.A."/>
            <person name="Detter C."/>
            <person name="Han C."/>
            <person name="Sozhamannan S."/>
            <person name="Rosenzweig C.N."/>
            <person name="Skowronski E.W."/>
        </authorList>
    </citation>
    <scope>NUCLEOTIDE SEQUENCE [LARGE SCALE GENOMIC DNA]</scope>
    <source>
        <strain evidence="5 6">AIT1</strain>
    </source>
</reference>
<dbReference type="GO" id="GO:0005886">
    <property type="term" value="C:plasma membrane"/>
    <property type="evidence" value="ECO:0007669"/>
    <property type="project" value="TreeGrafter"/>
</dbReference>
<evidence type="ECO:0000256" key="1">
    <source>
        <dbReference type="ARBA" id="ARBA00006611"/>
    </source>
</evidence>
<comment type="similarity">
    <text evidence="1">Belongs to the GSP E family.</text>
</comment>
<evidence type="ECO:0000313" key="6">
    <source>
        <dbReference type="Proteomes" id="UP000286976"/>
    </source>
</evidence>
<dbReference type="Gene3D" id="3.30.450.90">
    <property type="match status" value="1"/>
</dbReference>
<proteinExistence type="inferred from homology"/>
<dbReference type="PANTHER" id="PTHR30258">
    <property type="entry name" value="TYPE II SECRETION SYSTEM PROTEIN GSPE-RELATED"/>
    <property type="match status" value="1"/>
</dbReference>
<dbReference type="PROSITE" id="PS00662">
    <property type="entry name" value="T2SP_E"/>
    <property type="match status" value="1"/>
</dbReference>
<accession>A0A432X7P9</accession>
<dbReference type="EMBL" id="PIPQ01000002">
    <property type="protein sequence ID" value="RUO42901.1"/>
    <property type="molecule type" value="Genomic_DNA"/>
</dbReference>
<keyword evidence="2" id="KW-0547">Nucleotide-binding</keyword>
<comment type="caution">
    <text evidence="5">The sequence shown here is derived from an EMBL/GenBank/DDBJ whole genome shotgun (WGS) entry which is preliminary data.</text>
</comment>
<evidence type="ECO:0000313" key="5">
    <source>
        <dbReference type="EMBL" id="RUO42901.1"/>
    </source>
</evidence>
<evidence type="ECO:0000256" key="3">
    <source>
        <dbReference type="ARBA" id="ARBA00022840"/>
    </source>
</evidence>
<dbReference type="RefSeq" id="WP_126757116.1">
    <property type="nucleotide sequence ID" value="NZ_PIPQ01000002.1"/>
</dbReference>
<protein>
    <recommendedName>
        <fullName evidence="4">Bacterial type II secretion system protein E domain-containing protein</fullName>
    </recommendedName>
</protein>
<dbReference type="GO" id="GO:0016887">
    <property type="term" value="F:ATP hydrolysis activity"/>
    <property type="evidence" value="ECO:0007669"/>
    <property type="project" value="TreeGrafter"/>
</dbReference>
<dbReference type="AlphaFoldDB" id="A0A432X7P9"/>
<dbReference type="OrthoDB" id="9776961at2"/>
<evidence type="ECO:0000259" key="4">
    <source>
        <dbReference type="PROSITE" id="PS00662"/>
    </source>
</evidence>
<gene>
    <name evidence="5" type="ORF">CWE15_05735</name>
</gene>
<dbReference type="SUPFAM" id="SSF52540">
    <property type="entry name" value="P-loop containing nucleoside triphosphate hydrolases"/>
    <property type="match status" value="1"/>
</dbReference>
<dbReference type="CDD" id="cd01129">
    <property type="entry name" value="PulE-GspE-like"/>
    <property type="match status" value="1"/>
</dbReference>
<dbReference type="InterPro" id="IPR003593">
    <property type="entry name" value="AAA+_ATPase"/>
</dbReference>
<dbReference type="Pfam" id="PF00437">
    <property type="entry name" value="T2SSE"/>
    <property type="match status" value="1"/>
</dbReference>
<dbReference type="Gene3D" id="3.40.50.300">
    <property type="entry name" value="P-loop containing nucleotide triphosphate hydrolases"/>
    <property type="match status" value="1"/>
</dbReference>
<dbReference type="InterPro" id="IPR027417">
    <property type="entry name" value="P-loop_NTPase"/>
</dbReference>
<organism evidence="5 6">
    <name type="scientific">Aliidiomarina taiwanensis</name>
    <dbReference type="NCBI Taxonomy" id="946228"/>
    <lineage>
        <taxon>Bacteria</taxon>
        <taxon>Pseudomonadati</taxon>
        <taxon>Pseudomonadota</taxon>
        <taxon>Gammaproteobacteria</taxon>
        <taxon>Alteromonadales</taxon>
        <taxon>Idiomarinaceae</taxon>
        <taxon>Aliidiomarina</taxon>
    </lineage>
</organism>
<sequence>MRTESAKLPDELQTLLYSFAHQQVSDVHFEAQPTQYLVRARRLGWLREHQSLASHRAEQWIAALKNAAGVDITQRRIAQDGRFHLQVQETSIDCRLSVLPTLWGEKVVLRLFNQQSQALKLNQLGFLPEQQQQVTHALQEKHGLILVTGPTGSGKTHTLYAMLTHLNQPDINISTVEDPIEIPLPGINQTAVGQSGGMRFADCLRALLRQDPDVIMVGEIRDAETAQMTVQAAQTGHLVLATLHASHAMAALIRLQQLNISHAQIAGSLSLLINQRLVLVGEQRRGVFDLNQVDEAAQQVLLGSPHQADYWQRTAQLLKPKHITP</sequence>
<name>A0A432X7P9_9GAMM</name>
<feature type="domain" description="Bacterial type II secretion system protein E" evidence="4">
    <location>
        <begin position="208"/>
        <end position="222"/>
    </location>
</feature>
<dbReference type="SMART" id="SM00382">
    <property type="entry name" value="AAA"/>
    <property type="match status" value="1"/>
</dbReference>